<protein>
    <submittedName>
        <fullName evidence="2">Uncharacterized protein</fullName>
    </submittedName>
</protein>
<organism evidence="2 3">
    <name type="scientific">Asparagus officinalis</name>
    <name type="common">Garden asparagus</name>
    <dbReference type="NCBI Taxonomy" id="4686"/>
    <lineage>
        <taxon>Eukaryota</taxon>
        <taxon>Viridiplantae</taxon>
        <taxon>Streptophyta</taxon>
        <taxon>Embryophyta</taxon>
        <taxon>Tracheophyta</taxon>
        <taxon>Spermatophyta</taxon>
        <taxon>Magnoliopsida</taxon>
        <taxon>Liliopsida</taxon>
        <taxon>Asparagales</taxon>
        <taxon>Asparagaceae</taxon>
        <taxon>Asparagoideae</taxon>
        <taxon>Asparagus</taxon>
    </lineage>
</organism>
<dbReference type="AlphaFoldDB" id="A0A5P1EQ18"/>
<dbReference type="Gramene" id="ONK67227">
    <property type="protein sequence ID" value="ONK67227"/>
    <property type="gene ID" value="A4U43_C06F17960"/>
</dbReference>
<dbReference type="EMBL" id="CM007386">
    <property type="protein sequence ID" value="ONK67227.1"/>
    <property type="molecule type" value="Genomic_DNA"/>
</dbReference>
<evidence type="ECO:0000313" key="2">
    <source>
        <dbReference type="EMBL" id="ONK67227.1"/>
    </source>
</evidence>
<evidence type="ECO:0000256" key="1">
    <source>
        <dbReference type="SAM" id="MobiDB-lite"/>
    </source>
</evidence>
<dbReference type="Proteomes" id="UP000243459">
    <property type="component" value="Chromosome 6"/>
</dbReference>
<evidence type="ECO:0000313" key="3">
    <source>
        <dbReference type="Proteomes" id="UP000243459"/>
    </source>
</evidence>
<reference evidence="3" key="1">
    <citation type="journal article" date="2017" name="Nat. Commun.">
        <title>The asparagus genome sheds light on the origin and evolution of a young Y chromosome.</title>
        <authorList>
            <person name="Harkess A."/>
            <person name="Zhou J."/>
            <person name="Xu C."/>
            <person name="Bowers J.E."/>
            <person name="Van der Hulst R."/>
            <person name="Ayyampalayam S."/>
            <person name="Mercati F."/>
            <person name="Riccardi P."/>
            <person name="McKain M.R."/>
            <person name="Kakrana A."/>
            <person name="Tang H."/>
            <person name="Ray J."/>
            <person name="Groenendijk J."/>
            <person name="Arikit S."/>
            <person name="Mathioni S.M."/>
            <person name="Nakano M."/>
            <person name="Shan H."/>
            <person name="Telgmann-Rauber A."/>
            <person name="Kanno A."/>
            <person name="Yue Z."/>
            <person name="Chen H."/>
            <person name="Li W."/>
            <person name="Chen Y."/>
            <person name="Xu X."/>
            <person name="Zhang Y."/>
            <person name="Luo S."/>
            <person name="Chen H."/>
            <person name="Gao J."/>
            <person name="Mao Z."/>
            <person name="Pires J.C."/>
            <person name="Luo M."/>
            <person name="Kudrna D."/>
            <person name="Wing R.A."/>
            <person name="Meyers B.C."/>
            <person name="Yi K."/>
            <person name="Kong H."/>
            <person name="Lavrijsen P."/>
            <person name="Sunseri F."/>
            <person name="Falavigna A."/>
            <person name="Ye Y."/>
            <person name="Leebens-Mack J.H."/>
            <person name="Chen G."/>
        </authorList>
    </citation>
    <scope>NUCLEOTIDE SEQUENCE [LARGE SCALE GENOMIC DNA]</scope>
    <source>
        <strain evidence="3">cv. DH0086</strain>
    </source>
</reference>
<accession>A0A5P1EQ18</accession>
<sequence length="167" mass="18867">MPSHQGDEWTGIYSPESAPSHIDGQLLEIKSAAFSIYPNLRVNLIDRYLVRDALVESEIYSQIEQVRILYLKLLGEVTSLRASRGVDSEGAAETPISGDSEVDRLKEELAESKRKARRLDEALQERDRALAHVEIEKQAVVHVRRQLDEEHVALVKLLGRLPTCRSL</sequence>
<name>A0A5P1EQ18_ASPOF</name>
<keyword evidence="3" id="KW-1185">Reference proteome</keyword>
<gene>
    <name evidence="2" type="ORF">A4U43_C06F17960</name>
</gene>
<proteinExistence type="predicted"/>
<feature type="region of interest" description="Disordered" evidence="1">
    <location>
        <begin position="84"/>
        <end position="103"/>
    </location>
</feature>